<dbReference type="SUPFAM" id="SSF53756">
    <property type="entry name" value="UDP-Glycosyltransferase/glycogen phosphorylase"/>
    <property type="match status" value="1"/>
</dbReference>
<dbReference type="EMBL" id="JARPOI010000001">
    <property type="protein sequence ID" value="KAJ9189831.1"/>
    <property type="molecule type" value="Genomic_DNA"/>
</dbReference>
<evidence type="ECO:0000256" key="1">
    <source>
        <dbReference type="ARBA" id="ARBA00009995"/>
    </source>
</evidence>
<dbReference type="CDD" id="cd03784">
    <property type="entry name" value="GT1_Gtf-like"/>
    <property type="match status" value="1"/>
</dbReference>
<evidence type="ECO:0000313" key="4">
    <source>
        <dbReference type="Proteomes" id="UP001174677"/>
    </source>
</evidence>
<dbReference type="Gene3D" id="3.40.50.2000">
    <property type="entry name" value="Glycogen Phosphorylase B"/>
    <property type="match status" value="2"/>
</dbReference>
<organism evidence="3 4">
    <name type="scientific">Hevea brasiliensis</name>
    <name type="common">Para rubber tree</name>
    <name type="synonym">Siphonia brasiliensis</name>
    <dbReference type="NCBI Taxonomy" id="3981"/>
    <lineage>
        <taxon>Eukaryota</taxon>
        <taxon>Viridiplantae</taxon>
        <taxon>Streptophyta</taxon>
        <taxon>Embryophyta</taxon>
        <taxon>Tracheophyta</taxon>
        <taxon>Spermatophyta</taxon>
        <taxon>Magnoliopsida</taxon>
        <taxon>eudicotyledons</taxon>
        <taxon>Gunneridae</taxon>
        <taxon>Pentapetalae</taxon>
        <taxon>rosids</taxon>
        <taxon>fabids</taxon>
        <taxon>Malpighiales</taxon>
        <taxon>Euphorbiaceae</taxon>
        <taxon>Crotonoideae</taxon>
        <taxon>Micrandreae</taxon>
        <taxon>Hevea</taxon>
    </lineage>
</organism>
<accession>A0ABQ9NE03</accession>
<dbReference type="Proteomes" id="UP001174677">
    <property type="component" value="Chromosome 1"/>
</dbReference>
<reference evidence="3" key="1">
    <citation type="journal article" date="2023" name="Plant Biotechnol. J.">
        <title>Chromosome-level wild Hevea brasiliensis genome provides new tools for genomic-assisted breeding and valuable loci to elevate rubber yield.</title>
        <authorList>
            <person name="Cheng H."/>
            <person name="Song X."/>
            <person name="Hu Y."/>
            <person name="Wu T."/>
            <person name="Yang Q."/>
            <person name="An Z."/>
            <person name="Feng S."/>
            <person name="Deng Z."/>
            <person name="Wu W."/>
            <person name="Zeng X."/>
            <person name="Tu M."/>
            <person name="Wang X."/>
            <person name="Huang H."/>
        </authorList>
    </citation>
    <scope>NUCLEOTIDE SEQUENCE</scope>
    <source>
        <strain evidence="3">MT/VB/25A 57/8</strain>
    </source>
</reference>
<comment type="similarity">
    <text evidence="1">Belongs to the UDP-glycosyltransferase family.</text>
</comment>
<dbReference type="PANTHER" id="PTHR11926">
    <property type="entry name" value="GLUCOSYL/GLUCURONOSYL TRANSFERASES"/>
    <property type="match status" value="1"/>
</dbReference>
<keyword evidence="2" id="KW-0808">Transferase</keyword>
<dbReference type="PANTHER" id="PTHR11926:SF1412">
    <property type="entry name" value="UDP-GLYCOSYLTRANSFERASE 83A1-LIKE"/>
    <property type="match status" value="1"/>
</dbReference>
<dbReference type="InterPro" id="IPR002213">
    <property type="entry name" value="UDP_glucos_trans"/>
</dbReference>
<proteinExistence type="inferred from homology"/>
<protein>
    <submittedName>
        <fullName evidence="3">Uncharacterized protein</fullName>
    </submittedName>
</protein>
<evidence type="ECO:0000256" key="2">
    <source>
        <dbReference type="ARBA" id="ARBA00022679"/>
    </source>
</evidence>
<gene>
    <name evidence="3" type="ORF">P3X46_001083</name>
</gene>
<comment type="caution">
    <text evidence="3">The sequence shown here is derived from an EMBL/GenBank/DDBJ whole genome shotgun (WGS) entry which is preliminary data.</text>
</comment>
<keyword evidence="4" id="KW-1185">Reference proteome</keyword>
<evidence type="ECO:0000313" key="3">
    <source>
        <dbReference type="EMBL" id="KAJ9189831.1"/>
    </source>
</evidence>
<sequence length="381" mass="43222">MGRKPHVILAPYPSQGHVTPLMKLAYNLADQEVKVTFVNTESIHAKLMSAVPKKFKVKIPISLVSIPEGLESNHDGKDNFQVRESASSFTQSHLQNFVENINLLNNEKQVSLVIADISVGWALEVAKKMGIKQAAFVPYGLGNLAMILHNPMLIKAGIIEIYGKNLKLLFKLEFNTNELVWSFPGNLKVQKFLFKHFICNTVENVQISNWLVINSFYQLEPLACDSIPNILLVRPLSVRDPLGTFARNFLLEDSTCFSWLDEQPPSSVVRSNFTNGMLVEYPDGFIKRVEKYGKIVEWAPQEKNSTMEGLNMGVPFLCWPYCVDQFHNRSYICKTWKVGLRLIADDNGIVTRYEIKTKLRKLLSDKDIQAIEGAEACKWLD</sequence>
<name>A0ABQ9NE03_HEVBR</name>